<keyword evidence="7 12" id="KW-0540">Nuclease</keyword>
<feature type="binding site" evidence="12">
    <location>
        <position position="113"/>
    </location>
    <ligand>
        <name>a divalent metal cation</name>
        <dbReference type="ChEBI" id="CHEBI:60240"/>
    </ligand>
</feature>
<keyword evidence="16" id="KW-1185">Reference proteome</keyword>
<comment type="similarity">
    <text evidence="5 13">Belongs to the RNase HII family.</text>
</comment>
<dbReference type="EC" id="3.1.26.4" evidence="13"/>
<keyword evidence="11" id="KW-0464">Manganese</keyword>
<keyword evidence="9 12" id="KW-0255">Endonuclease</keyword>
<dbReference type="PANTHER" id="PTHR10954">
    <property type="entry name" value="RIBONUCLEASE H2 SUBUNIT A"/>
    <property type="match status" value="1"/>
</dbReference>
<evidence type="ECO:0000256" key="13">
    <source>
        <dbReference type="RuleBase" id="RU003515"/>
    </source>
</evidence>
<comment type="function">
    <text evidence="3 13">Endonuclease that specifically degrades the RNA of RNA-DNA hybrids.</text>
</comment>
<evidence type="ECO:0000256" key="10">
    <source>
        <dbReference type="ARBA" id="ARBA00022801"/>
    </source>
</evidence>
<accession>A0AA45C8Q5</accession>
<keyword evidence="8 12" id="KW-0479">Metal-binding</keyword>
<evidence type="ECO:0000256" key="9">
    <source>
        <dbReference type="ARBA" id="ARBA00022759"/>
    </source>
</evidence>
<evidence type="ECO:0000256" key="4">
    <source>
        <dbReference type="ARBA" id="ARBA00004496"/>
    </source>
</evidence>
<dbReference type="GO" id="GO:0004523">
    <property type="term" value="F:RNA-DNA hybrid ribonuclease activity"/>
    <property type="evidence" value="ECO:0007669"/>
    <property type="project" value="UniProtKB-UniRule"/>
</dbReference>
<dbReference type="Gene3D" id="3.30.420.10">
    <property type="entry name" value="Ribonuclease H-like superfamily/Ribonuclease H"/>
    <property type="match status" value="1"/>
</dbReference>
<sequence>MLFDEQFFEKGKYLIGMDEAGRGPLAGPVFTGALILESKQDLRDLSKVAKDSKKLNFKQREERFEYITKNFQWYSDYATSEEIDDINIFKATQLSMNRNYNKINKKNSYCLIDGKNFNFNFNFECIIKGDDKSFLIGGASIIAKVLRDRYMINLHEKYPMYEFDRHKGYPTKKHIENIKKYGIFSEYRLTFNPVKSMIIKKEIIKDFSDISKIRLFRIGVL</sequence>
<keyword evidence="10 12" id="KW-0378">Hydrolase</keyword>
<dbReference type="EMBL" id="QGGI01000002">
    <property type="protein sequence ID" value="PWJ96247.1"/>
    <property type="molecule type" value="Genomic_DNA"/>
</dbReference>
<feature type="binding site" evidence="12">
    <location>
        <position position="18"/>
    </location>
    <ligand>
        <name>a divalent metal cation</name>
        <dbReference type="ChEBI" id="CHEBI:60240"/>
    </ligand>
</feature>
<dbReference type="RefSeq" id="WP_109603867.1">
    <property type="nucleotide sequence ID" value="NZ_JAMHJO010000001.1"/>
</dbReference>
<dbReference type="PROSITE" id="PS51975">
    <property type="entry name" value="RNASE_H_2"/>
    <property type="match status" value="1"/>
</dbReference>
<feature type="binding site" evidence="12">
    <location>
        <position position="19"/>
    </location>
    <ligand>
        <name>a divalent metal cation</name>
        <dbReference type="ChEBI" id="CHEBI:60240"/>
    </ligand>
</feature>
<dbReference type="Pfam" id="PF01351">
    <property type="entry name" value="RNase_HII"/>
    <property type="match status" value="1"/>
</dbReference>
<evidence type="ECO:0000313" key="16">
    <source>
        <dbReference type="Proteomes" id="UP000245921"/>
    </source>
</evidence>
<evidence type="ECO:0000256" key="11">
    <source>
        <dbReference type="ARBA" id="ARBA00023211"/>
    </source>
</evidence>
<comment type="caution">
    <text evidence="15">The sequence shown here is derived from an EMBL/GenBank/DDBJ whole genome shotgun (WGS) entry which is preliminary data.</text>
</comment>
<protein>
    <recommendedName>
        <fullName evidence="13">Ribonuclease</fullName>
        <ecNumber evidence="13">3.1.26.4</ecNumber>
    </recommendedName>
</protein>
<dbReference type="GO" id="GO:0046872">
    <property type="term" value="F:metal ion binding"/>
    <property type="evidence" value="ECO:0007669"/>
    <property type="project" value="UniProtKB-KW"/>
</dbReference>
<evidence type="ECO:0000256" key="5">
    <source>
        <dbReference type="ARBA" id="ARBA00007383"/>
    </source>
</evidence>
<dbReference type="PANTHER" id="PTHR10954:SF18">
    <property type="entry name" value="RIBONUCLEASE HII"/>
    <property type="match status" value="1"/>
</dbReference>
<dbReference type="GO" id="GO:0032299">
    <property type="term" value="C:ribonuclease H2 complex"/>
    <property type="evidence" value="ECO:0007669"/>
    <property type="project" value="TreeGrafter"/>
</dbReference>
<evidence type="ECO:0000256" key="8">
    <source>
        <dbReference type="ARBA" id="ARBA00022723"/>
    </source>
</evidence>
<gene>
    <name evidence="15" type="ORF">C7380_102164</name>
</gene>
<evidence type="ECO:0000256" key="3">
    <source>
        <dbReference type="ARBA" id="ARBA00004065"/>
    </source>
</evidence>
<feature type="domain" description="RNase H type-2" evidence="14">
    <location>
        <begin position="12"/>
        <end position="203"/>
    </location>
</feature>
<evidence type="ECO:0000256" key="7">
    <source>
        <dbReference type="ARBA" id="ARBA00022722"/>
    </source>
</evidence>
<name>A0AA45C8Q5_9BACT</name>
<keyword evidence="6" id="KW-0963">Cytoplasm</keyword>
<comment type="cofactor">
    <cofactor evidence="2">
        <name>Mg(2+)</name>
        <dbReference type="ChEBI" id="CHEBI:18420"/>
    </cofactor>
</comment>
<comment type="catalytic activity">
    <reaction evidence="1 12 13">
        <text>Endonucleolytic cleavage to 5'-phosphomonoester.</text>
        <dbReference type="EC" id="3.1.26.4"/>
    </reaction>
</comment>
<evidence type="ECO:0000256" key="12">
    <source>
        <dbReference type="PROSITE-ProRule" id="PRU01319"/>
    </source>
</evidence>
<proteinExistence type="inferred from homology"/>
<dbReference type="GO" id="GO:0006298">
    <property type="term" value="P:mismatch repair"/>
    <property type="evidence" value="ECO:0007669"/>
    <property type="project" value="TreeGrafter"/>
</dbReference>
<evidence type="ECO:0000256" key="1">
    <source>
        <dbReference type="ARBA" id="ARBA00000077"/>
    </source>
</evidence>
<dbReference type="GO" id="GO:0003723">
    <property type="term" value="F:RNA binding"/>
    <property type="evidence" value="ECO:0007669"/>
    <property type="project" value="UniProtKB-UniRule"/>
</dbReference>
<evidence type="ECO:0000256" key="2">
    <source>
        <dbReference type="ARBA" id="ARBA00001946"/>
    </source>
</evidence>
<evidence type="ECO:0000313" key="15">
    <source>
        <dbReference type="EMBL" id="PWJ96247.1"/>
    </source>
</evidence>
<dbReference type="GO" id="GO:0005737">
    <property type="term" value="C:cytoplasm"/>
    <property type="evidence" value="ECO:0007669"/>
    <property type="project" value="UniProtKB-SubCell"/>
</dbReference>
<dbReference type="InterPro" id="IPR024567">
    <property type="entry name" value="RNase_HII/HIII_dom"/>
</dbReference>
<comment type="subcellular location">
    <subcellularLocation>
        <location evidence="4">Cytoplasm</location>
    </subcellularLocation>
</comment>
<dbReference type="CDD" id="cd07182">
    <property type="entry name" value="RNase_HII_bacteria_HII_like"/>
    <property type="match status" value="1"/>
</dbReference>
<evidence type="ECO:0000256" key="6">
    <source>
        <dbReference type="ARBA" id="ARBA00022490"/>
    </source>
</evidence>
<dbReference type="NCBIfam" id="NF000595">
    <property type="entry name" value="PRK00015.1-3"/>
    <property type="match status" value="1"/>
</dbReference>
<dbReference type="InterPro" id="IPR036397">
    <property type="entry name" value="RNaseH_sf"/>
</dbReference>
<dbReference type="GO" id="GO:0043137">
    <property type="term" value="P:DNA replication, removal of RNA primer"/>
    <property type="evidence" value="ECO:0007669"/>
    <property type="project" value="TreeGrafter"/>
</dbReference>
<dbReference type="InterPro" id="IPR001352">
    <property type="entry name" value="RNase_HII/HIII"/>
</dbReference>
<dbReference type="Proteomes" id="UP000245921">
    <property type="component" value="Unassembled WGS sequence"/>
</dbReference>
<reference evidence="15 16" key="1">
    <citation type="submission" date="2018-05" db="EMBL/GenBank/DDBJ databases">
        <title>Genomic Encyclopedia of Type Strains, Phase IV (KMG-IV): sequencing the most valuable type-strain genomes for metagenomic binning, comparative biology and taxonomic classification.</title>
        <authorList>
            <person name="Goeker M."/>
        </authorList>
    </citation>
    <scope>NUCLEOTIDE SEQUENCE [LARGE SCALE GENOMIC DNA]</scope>
    <source>
        <strain evidence="15 16">DSM 24906</strain>
    </source>
</reference>
<organism evidence="15 16">
    <name type="scientific">Oceanotoga teriensis</name>
    <dbReference type="NCBI Taxonomy" id="515440"/>
    <lineage>
        <taxon>Bacteria</taxon>
        <taxon>Thermotogati</taxon>
        <taxon>Thermotogota</taxon>
        <taxon>Thermotogae</taxon>
        <taxon>Petrotogales</taxon>
        <taxon>Petrotogaceae</taxon>
        <taxon>Oceanotoga</taxon>
    </lineage>
</organism>
<comment type="cofactor">
    <cofactor evidence="12">
        <name>Mn(2+)</name>
        <dbReference type="ChEBI" id="CHEBI:29035"/>
    </cofactor>
    <cofactor evidence="12">
        <name>Mg(2+)</name>
        <dbReference type="ChEBI" id="CHEBI:18420"/>
    </cofactor>
    <text evidence="12">Manganese or magnesium. Binds 1 divalent metal ion per monomer in the absence of substrate. May bind a second metal ion after substrate binding.</text>
</comment>
<dbReference type="InterPro" id="IPR022898">
    <property type="entry name" value="RNase_HII"/>
</dbReference>
<dbReference type="AlphaFoldDB" id="A0AA45C8Q5"/>
<dbReference type="SUPFAM" id="SSF53098">
    <property type="entry name" value="Ribonuclease H-like"/>
    <property type="match status" value="1"/>
</dbReference>
<evidence type="ECO:0000259" key="14">
    <source>
        <dbReference type="PROSITE" id="PS51975"/>
    </source>
</evidence>
<dbReference type="InterPro" id="IPR012337">
    <property type="entry name" value="RNaseH-like_sf"/>
</dbReference>